<reference evidence="1" key="1">
    <citation type="submission" date="2020-08" db="EMBL/GenBank/DDBJ databases">
        <title>Lewinella bacteria from marine environments.</title>
        <authorList>
            <person name="Zhong Y."/>
        </authorList>
    </citation>
    <scope>NUCLEOTIDE SEQUENCE</scope>
    <source>
        <strain evidence="1">KCTC 42187</strain>
    </source>
</reference>
<keyword evidence="2" id="KW-1185">Reference proteome</keyword>
<dbReference type="Proteomes" id="UP000650081">
    <property type="component" value="Unassembled WGS sequence"/>
</dbReference>
<dbReference type="SUPFAM" id="SSF50969">
    <property type="entry name" value="YVTN repeat-like/Quinoprotein amine dehydrogenase"/>
    <property type="match status" value="1"/>
</dbReference>
<accession>A0A923T8D3</accession>
<dbReference type="Gene3D" id="2.120.10.30">
    <property type="entry name" value="TolB, C-terminal domain"/>
    <property type="match status" value="1"/>
</dbReference>
<comment type="caution">
    <text evidence="1">The sequence shown here is derived from an EMBL/GenBank/DDBJ whole genome shotgun (WGS) entry which is preliminary data.</text>
</comment>
<evidence type="ECO:0000313" key="2">
    <source>
        <dbReference type="Proteomes" id="UP000650081"/>
    </source>
</evidence>
<gene>
    <name evidence="1" type="ORF">H9S92_09765</name>
</gene>
<protein>
    <submittedName>
        <fullName evidence="1">6-bladed beta-propeller</fullName>
    </submittedName>
</protein>
<dbReference type="RefSeq" id="WP_187466527.1">
    <property type="nucleotide sequence ID" value="NZ_JACSIT010000099.1"/>
</dbReference>
<name>A0A923T8D3_9BACT</name>
<dbReference type="AlphaFoldDB" id="A0A923T8D3"/>
<dbReference type="InterPro" id="IPR011042">
    <property type="entry name" value="6-blade_b-propeller_TolB-like"/>
</dbReference>
<sequence length="378" mass="43356">MNPHRIAFYILALLYLNSCSEDVSPSEDMKNFTQININEIEEVTLPNLIKDVTFTQLELTNASGMTSGSKILIRNNKFYILDPAQNEVFIFNIDGSFVDKISSLGDAPNQISFLVDFAFNDYTNEIELLDPRGKIISYRESDRSYRNVLNAQDQLTPVYGFALMSEDNIAFYSNLKEYLVYFYSRSRKEITSSNVLNEAIEPIDWHSIHPFSQRDNETFLLDMYLSKVYTIDSNGVHTKHTYNFGDNDFNISSKTHSEISAAGDLFGLLAEKKAFYPLSFHFEDDDFIVLRGLHEGTKRKELVFRKKSNLWTITDVTNDFNFYLCKASLRDGRYVGIQNVPGNIIKQFSDADLNANQKEALNGIKEDGNPVLVFYNFN</sequence>
<dbReference type="Pfam" id="PF17170">
    <property type="entry name" value="DUF5128"/>
    <property type="match status" value="1"/>
</dbReference>
<dbReference type="EMBL" id="JACSIT010000099">
    <property type="protein sequence ID" value="MBC6994451.1"/>
    <property type="molecule type" value="Genomic_DNA"/>
</dbReference>
<dbReference type="InterPro" id="IPR011044">
    <property type="entry name" value="Quino_amine_DH_bsu"/>
</dbReference>
<evidence type="ECO:0000313" key="1">
    <source>
        <dbReference type="EMBL" id="MBC6994451.1"/>
    </source>
</evidence>
<organism evidence="1 2">
    <name type="scientific">Neolewinella lacunae</name>
    <dbReference type="NCBI Taxonomy" id="1517758"/>
    <lineage>
        <taxon>Bacteria</taxon>
        <taxon>Pseudomonadati</taxon>
        <taxon>Bacteroidota</taxon>
        <taxon>Saprospiria</taxon>
        <taxon>Saprospirales</taxon>
        <taxon>Lewinellaceae</taxon>
        <taxon>Neolewinella</taxon>
    </lineage>
</organism>
<proteinExistence type="predicted"/>